<keyword evidence="2" id="KW-1185">Reference proteome</keyword>
<evidence type="ECO:0008006" key="3">
    <source>
        <dbReference type="Google" id="ProtNLM"/>
    </source>
</evidence>
<dbReference type="AlphaFoldDB" id="A6TNG4"/>
<proteinExistence type="predicted"/>
<reference evidence="2" key="1">
    <citation type="journal article" date="2016" name="Genome Announc.">
        <title>Complete genome sequence of Alkaliphilus metalliredigens strain QYMF, an alkaliphilic and metal-reducing bacterium isolated from borax-contaminated leachate ponds.</title>
        <authorList>
            <person name="Hwang C."/>
            <person name="Copeland A."/>
            <person name="Lucas S."/>
            <person name="Lapidus A."/>
            <person name="Barry K."/>
            <person name="Detter J.C."/>
            <person name="Glavina Del Rio T."/>
            <person name="Hammon N."/>
            <person name="Israni S."/>
            <person name="Dalin E."/>
            <person name="Tice H."/>
            <person name="Pitluck S."/>
            <person name="Chertkov O."/>
            <person name="Brettin T."/>
            <person name="Bruce D."/>
            <person name="Han C."/>
            <person name="Schmutz J."/>
            <person name="Larimer F."/>
            <person name="Land M.L."/>
            <person name="Hauser L."/>
            <person name="Kyrpides N."/>
            <person name="Mikhailova N."/>
            <person name="Ye Q."/>
            <person name="Zhou J."/>
            <person name="Richardson P."/>
            <person name="Fields M.W."/>
        </authorList>
    </citation>
    <scope>NUCLEOTIDE SEQUENCE [LARGE SCALE GENOMIC DNA]</scope>
    <source>
        <strain evidence="2">QYMF</strain>
    </source>
</reference>
<organism evidence="1 2">
    <name type="scientific">Alkaliphilus metalliredigens (strain QYMF)</name>
    <dbReference type="NCBI Taxonomy" id="293826"/>
    <lineage>
        <taxon>Bacteria</taxon>
        <taxon>Bacillati</taxon>
        <taxon>Bacillota</taxon>
        <taxon>Clostridia</taxon>
        <taxon>Peptostreptococcales</taxon>
        <taxon>Natronincolaceae</taxon>
        <taxon>Alkaliphilus</taxon>
    </lineage>
</organism>
<dbReference type="KEGG" id="amt:Amet_1546"/>
<sequence length="61" mass="7156">MILAAQGLGLGTLWICDVFYSNNEIYSWLNPKDKQPMSSQSRRHTPHDDIIATYRHLEPYY</sequence>
<dbReference type="Proteomes" id="UP000001572">
    <property type="component" value="Chromosome"/>
</dbReference>
<evidence type="ECO:0000313" key="2">
    <source>
        <dbReference type="Proteomes" id="UP000001572"/>
    </source>
</evidence>
<protein>
    <recommendedName>
        <fullName evidence="3">Nitroreductase</fullName>
    </recommendedName>
</protein>
<dbReference type="EMBL" id="CP000724">
    <property type="protein sequence ID" value="ABR47732.1"/>
    <property type="molecule type" value="Genomic_DNA"/>
</dbReference>
<accession>A6TNG4</accession>
<gene>
    <name evidence="1" type="ordered locus">Amet_1546</name>
</gene>
<dbReference type="STRING" id="293826.Amet_1546"/>
<evidence type="ECO:0000313" key="1">
    <source>
        <dbReference type="EMBL" id="ABR47732.1"/>
    </source>
</evidence>
<name>A6TNG4_ALKMQ</name>
<dbReference type="HOGENOM" id="CLU_2912201_0_0_9"/>